<protein>
    <recommendedName>
        <fullName evidence="8">Bifunctional purine biosynthesis protein PurH</fullName>
    </recommendedName>
    <domain>
        <recommendedName>
            <fullName evidence="8">Phosphoribosylaminoimidazolecarboxamide formyltransferase</fullName>
            <ecNumber evidence="8">2.1.2.3</ecNumber>
        </recommendedName>
        <alternativeName>
            <fullName evidence="8">AICAR transformylase</fullName>
        </alternativeName>
    </domain>
    <domain>
        <recommendedName>
            <fullName evidence="8">IMP cyclohydrolase</fullName>
            <ecNumber evidence="8">3.5.4.10</ecNumber>
        </recommendedName>
        <alternativeName>
            <fullName evidence="8">ATIC</fullName>
        </alternativeName>
        <alternativeName>
            <fullName evidence="8">IMP synthase</fullName>
        </alternativeName>
        <alternativeName>
            <fullName evidence="8">Inosinicase</fullName>
        </alternativeName>
    </domain>
</protein>
<comment type="pathway">
    <text evidence="1 8">Purine metabolism; IMP biosynthesis via de novo pathway; IMP from 5-formamido-1-(5-phospho-D-ribosyl)imidazole-4-carboxamide: step 1/1.</text>
</comment>
<dbReference type="PATRIC" id="fig|1703773.3.peg.598"/>
<comment type="similarity">
    <text evidence="3 8">Belongs to the PurH family.</text>
</comment>
<sequence>MRGESLIKVHRALISVSDKQGLVSFAKGLEELGVEIIATSGTAGELAAAGIRVRSVEEVFDSPELAGGRVKTLHPDLFAAILAPGSELGEDGGEHQKPLAPIDLVIVNFYPFAQVARSVTPSVSKEQELSEDAVEAIDEPVLDELTNNNGALSRETRRNLAANVFRHCARYDREIGRWLAAEVVSLPASIGIGLTKVADLRYGENPHQRAALYVEGSDPDAGLAGYRQLAGVPLSYTNFLDLDAAHGIAMEYEEPACTIIKHCNPCGVGRGGSVAEAYERALATDPRSAFGGIIGLNRPVEPELASTIASRFYDLVFAPAFDREALDILKEKKRLRVMTSLSPGTSARTFDLRSIEGGVLVQEADRVSDDVTEWRVVTRRAPTDEELDALSFAWRVVRHVRSNAVVISNSVQTLGIGAGQMSRVEPVELAIKKAAFAGLNLVGAVMASDGFFPFPDSIEMAAAAQISAVVQPGGSRRDKEVIAAADEFGIAMVFTGVRHFKH</sequence>
<dbReference type="HAMAP" id="MF_00139">
    <property type="entry name" value="PurH"/>
    <property type="match status" value="1"/>
</dbReference>
<gene>
    <name evidence="8" type="primary">purH</name>
    <name evidence="10" type="ORF">AMJ71_09415</name>
</gene>
<dbReference type="EC" id="2.1.2.3" evidence="8"/>
<evidence type="ECO:0000256" key="8">
    <source>
        <dbReference type="HAMAP-Rule" id="MF_00139"/>
    </source>
</evidence>
<comment type="catalytic activity">
    <reaction evidence="8">
        <text>(6R)-10-formyltetrahydrofolate + 5-amino-1-(5-phospho-beta-D-ribosyl)imidazole-4-carboxamide = 5-formamido-1-(5-phospho-D-ribosyl)imidazole-4-carboxamide + (6S)-5,6,7,8-tetrahydrofolate</text>
        <dbReference type="Rhea" id="RHEA:22192"/>
        <dbReference type="ChEBI" id="CHEBI:57453"/>
        <dbReference type="ChEBI" id="CHEBI:58467"/>
        <dbReference type="ChEBI" id="CHEBI:58475"/>
        <dbReference type="ChEBI" id="CHEBI:195366"/>
        <dbReference type="EC" id="2.1.2.3"/>
    </reaction>
</comment>
<keyword evidence="4 8" id="KW-0808">Transferase</keyword>
<dbReference type="Proteomes" id="UP000051035">
    <property type="component" value="Unassembled WGS sequence"/>
</dbReference>
<comment type="pathway">
    <text evidence="2 8">Purine metabolism; IMP biosynthesis via de novo pathway; 5-formamido-1-(5-phospho-D-ribosyl)imidazole-4-carboxamide from 5-amino-1-(5-phospho-D-ribosyl)imidazole-4-carboxamide (10-formyl THF route): step 1/1.</text>
</comment>
<dbReference type="PROSITE" id="PS51855">
    <property type="entry name" value="MGS"/>
    <property type="match status" value="1"/>
</dbReference>
<keyword evidence="6 8" id="KW-0378">Hydrolase</keyword>
<dbReference type="InterPro" id="IPR011607">
    <property type="entry name" value="MGS-like_dom"/>
</dbReference>
<proteinExistence type="inferred from homology"/>
<evidence type="ECO:0000313" key="10">
    <source>
        <dbReference type="EMBL" id="KPL06753.1"/>
    </source>
</evidence>
<evidence type="ECO:0000313" key="11">
    <source>
        <dbReference type="Proteomes" id="UP000051035"/>
    </source>
</evidence>
<dbReference type="PANTHER" id="PTHR11692:SF0">
    <property type="entry name" value="BIFUNCTIONAL PURINE BIOSYNTHESIS PROTEIN ATIC"/>
    <property type="match status" value="1"/>
</dbReference>
<evidence type="ECO:0000256" key="5">
    <source>
        <dbReference type="ARBA" id="ARBA00022755"/>
    </source>
</evidence>
<dbReference type="GO" id="GO:0005829">
    <property type="term" value="C:cytosol"/>
    <property type="evidence" value="ECO:0007669"/>
    <property type="project" value="TreeGrafter"/>
</dbReference>
<organism evidence="10 11">
    <name type="scientific">candidate division TA06 bacterium SM1_40</name>
    <dbReference type="NCBI Taxonomy" id="1703773"/>
    <lineage>
        <taxon>Bacteria</taxon>
        <taxon>Bacteria division TA06</taxon>
    </lineage>
</organism>
<dbReference type="Gene3D" id="3.40.50.1380">
    <property type="entry name" value="Methylglyoxal synthase-like domain"/>
    <property type="match status" value="2"/>
</dbReference>
<dbReference type="InterPro" id="IPR036914">
    <property type="entry name" value="MGS-like_dom_sf"/>
</dbReference>
<dbReference type="GO" id="GO:0004643">
    <property type="term" value="F:phosphoribosylaminoimidazolecarboxamide formyltransferase activity"/>
    <property type="evidence" value="ECO:0007669"/>
    <property type="project" value="UniProtKB-UniRule"/>
</dbReference>
<dbReference type="InterPro" id="IPR016193">
    <property type="entry name" value="Cytidine_deaminase-like"/>
</dbReference>
<dbReference type="SMART" id="SM00851">
    <property type="entry name" value="MGS"/>
    <property type="match status" value="1"/>
</dbReference>
<reference evidence="10 11" key="1">
    <citation type="journal article" date="2015" name="Microbiome">
        <title>Genomic resolution of linkages in carbon, nitrogen, and sulfur cycling among widespread estuary sediment bacteria.</title>
        <authorList>
            <person name="Baker B.J."/>
            <person name="Lazar C.S."/>
            <person name="Teske A.P."/>
            <person name="Dick G.J."/>
        </authorList>
    </citation>
    <scope>NUCLEOTIDE SEQUENCE [LARGE SCALE GENOMIC DNA]</scope>
    <source>
        <strain evidence="10">SM1_40</strain>
    </source>
</reference>
<name>A0A0S8JAG5_UNCT6</name>
<dbReference type="UniPathway" id="UPA00074">
    <property type="reaction ID" value="UER00133"/>
</dbReference>
<dbReference type="InterPro" id="IPR002695">
    <property type="entry name" value="PurH-like"/>
</dbReference>
<dbReference type="AlphaFoldDB" id="A0A0S8JAG5"/>
<evidence type="ECO:0000256" key="2">
    <source>
        <dbReference type="ARBA" id="ARBA00004954"/>
    </source>
</evidence>
<dbReference type="SUPFAM" id="SSF52335">
    <property type="entry name" value="Methylglyoxal synthase-like"/>
    <property type="match status" value="1"/>
</dbReference>
<evidence type="ECO:0000256" key="1">
    <source>
        <dbReference type="ARBA" id="ARBA00004844"/>
    </source>
</evidence>
<dbReference type="FunFam" id="3.40.140.20:FF:000001">
    <property type="entry name" value="Bifunctional purine biosynthesis protein PurH"/>
    <property type="match status" value="1"/>
</dbReference>
<dbReference type="Pfam" id="PF02142">
    <property type="entry name" value="MGS"/>
    <property type="match status" value="1"/>
</dbReference>
<dbReference type="Pfam" id="PF01808">
    <property type="entry name" value="AICARFT_IMPCHas"/>
    <property type="match status" value="1"/>
</dbReference>
<feature type="domain" description="MGS-like" evidence="9">
    <location>
        <begin position="1"/>
        <end position="155"/>
    </location>
</feature>
<comment type="catalytic activity">
    <reaction evidence="8">
        <text>IMP + H2O = 5-formamido-1-(5-phospho-D-ribosyl)imidazole-4-carboxamide</text>
        <dbReference type="Rhea" id="RHEA:18445"/>
        <dbReference type="ChEBI" id="CHEBI:15377"/>
        <dbReference type="ChEBI" id="CHEBI:58053"/>
        <dbReference type="ChEBI" id="CHEBI:58467"/>
        <dbReference type="EC" id="3.5.4.10"/>
    </reaction>
</comment>
<dbReference type="PANTHER" id="PTHR11692">
    <property type="entry name" value="BIFUNCTIONAL PURINE BIOSYNTHESIS PROTEIN PURH"/>
    <property type="match status" value="1"/>
</dbReference>
<evidence type="ECO:0000256" key="3">
    <source>
        <dbReference type="ARBA" id="ARBA00007667"/>
    </source>
</evidence>
<evidence type="ECO:0000256" key="6">
    <source>
        <dbReference type="ARBA" id="ARBA00022801"/>
    </source>
</evidence>
<dbReference type="NCBIfam" id="NF002049">
    <property type="entry name" value="PRK00881.1"/>
    <property type="match status" value="1"/>
</dbReference>
<dbReference type="SMART" id="SM00798">
    <property type="entry name" value="AICARFT_IMPCHas"/>
    <property type="match status" value="1"/>
</dbReference>
<keyword evidence="7 8" id="KW-0511">Multifunctional enzyme</keyword>
<dbReference type="SUPFAM" id="SSF53927">
    <property type="entry name" value="Cytidine deaminase-like"/>
    <property type="match status" value="1"/>
</dbReference>
<dbReference type="EMBL" id="LJVA01000135">
    <property type="protein sequence ID" value="KPL06753.1"/>
    <property type="molecule type" value="Genomic_DNA"/>
</dbReference>
<dbReference type="GO" id="GO:0006189">
    <property type="term" value="P:'de novo' IMP biosynthetic process"/>
    <property type="evidence" value="ECO:0007669"/>
    <property type="project" value="UniProtKB-UniRule"/>
</dbReference>
<dbReference type="EC" id="3.5.4.10" evidence="8"/>
<comment type="caution">
    <text evidence="10">The sequence shown here is derived from an EMBL/GenBank/DDBJ whole genome shotgun (WGS) entry which is preliminary data.</text>
</comment>
<dbReference type="GO" id="GO:0003937">
    <property type="term" value="F:IMP cyclohydrolase activity"/>
    <property type="evidence" value="ECO:0007669"/>
    <property type="project" value="UniProtKB-UniRule"/>
</dbReference>
<accession>A0A0S8JAG5</accession>
<dbReference type="InterPro" id="IPR024051">
    <property type="entry name" value="AICAR_Tfase_dup_dom_sf"/>
</dbReference>
<evidence type="ECO:0000256" key="4">
    <source>
        <dbReference type="ARBA" id="ARBA00022679"/>
    </source>
</evidence>
<dbReference type="Gene3D" id="3.40.140.20">
    <property type="match status" value="2"/>
</dbReference>
<comment type="domain">
    <text evidence="8">The IMP cyclohydrolase activity resides in the N-terminal region.</text>
</comment>
<evidence type="ECO:0000259" key="9">
    <source>
        <dbReference type="PROSITE" id="PS51855"/>
    </source>
</evidence>
<evidence type="ECO:0000256" key="7">
    <source>
        <dbReference type="ARBA" id="ARBA00023268"/>
    </source>
</evidence>
<dbReference type="CDD" id="cd01421">
    <property type="entry name" value="IMPCH"/>
    <property type="match status" value="1"/>
</dbReference>
<keyword evidence="5 8" id="KW-0658">Purine biosynthesis</keyword>
<dbReference type="PIRSF" id="PIRSF000414">
    <property type="entry name" value="AICARFT_IMPCHas"/>
    <property type="match status" value="1"/>
</dbReference>